<evidence type="ECO:0000259" key="6">
    <source>
        <dbReference type="Pfam" id="PF00298"/>
    </source>
</evidence>
<dbReference type="NCBIfam" id="TIGR01632">
    <property type="entry name" value="L11_bact"/>
    <property type="match status" value="1"/>
</dbReference>
<dbReference type="InterPro" id="IPR020783">
    <property type="entry name" value="Ribosomal_uL11_C"/>
</dbReference>
<dbReference type="InterPro" id="IPR036769">
    <property type="entry name" value="Ribosomal_uL11_C_sf"/>
</dbReference>
<dbReference type="Pfam" id="PF03946">
    <property type="entry name" value="Ribosomal_L11_N"/>
    <property type="match status" value="1"/>
</dbReference>
<organism evidence="8 9">
    <name type="scientific">Schizosaccharomyces cryophilus (strain OY26 / ATCC MYA-4695 / CBS 11777 / NBRC 106824 / NRRL Y48691)</name>
    <name type="common">Fission yeast</name>
    <dbReference type="NCBI Taxonomy" id="653667"/>
    <lineage>
        <taxon>Eukaryota</taxon>
        <taxon>Fungi</taxon>
        <taxon>Dikarya</taxon>
        <taxon>Ascomycota</taxon>
        <taxon>Taphrinomycotina</taxon>
        <taxon>Schizosaccharomycetes</taxon>
        <taxon>Schizosaccharomycetales</taxon>
        <taxon>Schizosaccharomycetaceae</taxon>
        <taxon>Schizosaccharomyces</taxon>
    </lineage>
</organism>
<dbReference type="HOGENOM" id="CLU_074237_1_0_1"/>
<keyword evidence="3 5" id="KW-0687">Ribonucleoprotein</keyword>
<dbReference type="PANTHER" id="PTHR11661">
    <property type="entry name" value="60S RIBOSOMAL PROTEIN L12"/>
    <property type="match status" value="1"/>
</dbReference>
<dbReference type="RefSeq" id="XP_013021650.1">
    <property type="nucleotide sequence ID" value="XM_013166196.1"/>
</dbReference>
<dbReference type="OrthoDB" id="193380at2759"/>
<feature type="domain" description="Large ribosomal subunit protein uL11 C-terminal" evidence="6">
    <location>
        <begin position="99"/>
        <end position="169"/>
    </location>
</feature>
<protein>
    <recommendedName>
        <fullName evidence="4">Large ribosomal subunit protein uL11m</fullName>
    </recommendedName>
</protein>
<keyword evidence="2 5" id="KW-0689">Ribosomal protein</keyword>
<dbReference type="FunFam" id="1.10.10.250:FF:000003">
    <property type="entry name" value="Mitochondrial ribosomal protein L11"/>
    <property type="match status" value="1"/>
</dbReference>
<dbReference type="Proteomes" id="UP000015464">
    <property type="component" value="Unassembled WGS sequence"/>
</dbReference>
<reference evidence="8 9" key="1">
    <citation type="journal article" date="2011" name="Science">
        <title>Comparative functional genomics of the fission yeasts.</title>
        <authorList>
            <person name="Rhind N."/>
            <person name="Chen Z."/>
            <person name="Yassour M."/>
            <person name="Thompson D.A."/>
            <person name="Haas B.J."/>
            <person name="Habib N."/>
            <person name="Wapinski I."/>
            <person name="Roy S."/>
            <person name="Lin M.F."/>
            <person name="Heiman D.I."/>
            <person name="Young S.K."/>
            <person name="Furuya K."/>
            <person name="Guo Y."/>
            <person name="Pidoux A."/>
            <person name="Chen H.M."/>
            <person name="Robbertse B."/>
            <person name="Goldberg J.M."/>
            <person name="Aoki K."/>
            <person name="Bayne E.H."/>
            <person name="Berlin A.M."/>
            <person name="Desjardins C.A."/>
            <person name="Dobbs E."/>
            <person name="Dukaj L."/>
            <person name="Fan L."/>
            <person name="FitzGerald M.G."/>
            <person name="French C."/>
            <person name="Gujja S."/>
            <person name="Hansen K."/>
            <person name="Keifenheim D."/>
            <person name="Levin J.Z."/>
            <person name="Mosher R.A."/>
            <person name="Mueller C.A."/>
            <person name="Pfiffner J."/>
            <person name="Priest M."/>
            <person name="Russ C."/>
            <person name="Smialowska A."/>
            <person name="Swoboda P."/>
            <person name="Sykes S.M."/>
            <person name="Vaughn M."/>
            <person name="Vengrova S."/>
            <person name="Yoder R."/>
            <person name="Zeng Q."/>
            <person name="Allshire R."/>
            <person name="Baulcombe D."/>
            <person name="Birren B.W."/>
            <person name="Brown W."/>
            <person name="Ekwall K."/>
            <person name="Kellis M."/>
            <person name="Leatherwood J."/>
            <person name="Levin H."/>
            <person name="Margalit H."/>
            <person name="Martienssen R."/>
            <person name="Nieduszynski C.A."/>
            <person name="Spatafora J.W."/>
            <person name="Friedman N."/>
            <person name="Dalgaard J.Z."/>
            <person name="Baumann P."/>
            <person name="Niki H."/>
            <person name="Regev A."/>
            <person name="Nusbaum C."/>
        </authorList>
    </citation>
    <scope>NUCLEOTIDE SEQUENCE [LARGE SCALE GENOMIC DNA]</scope>
    <source>
        <strain evidence="9">OY26 / ATCC MYA-4695 / CBS 11777 / NBRC 106824 / NRRL Y48691</strain>
    </source>
</reference>
<dbReference type="AlphaFoldDB" id="S9X8F8"/>
<accession>S9X8F8</accession>
<evidence type="ECO:0000313" key="8">
    <source>
        <dbReference type="EMBL" id="EPY53407.1"/>
    </source>
</evidence>
<dbReference type="HAMAP" id="MF_00736">
    <property type="entry name" value="Ribosomal_uL11"/>
    <property type="match status" value="1"/>
</dbReference>
<dbReference type="STRING" id="653667.S9X8F8"/>
<name>S9X8F8_SCHCR</name>
<dbReference type="InterPro" id="IPR000911">
    <property type="entry name" value="Ribosomal_uL11"/>
</dbReference>
<dbReference type="Gene3D" id="3.30.1550.10">
    <property type="entry name" value="Ribosomal protein L11/L12, N-terminal domain"/>
    <property type="match status" value="1"/>
</dbReference>
<dbReference type="Gene3D" id="1.10.10.250">
    <property type="entry name" value="Ribosomal protein L11, C-terminal domain"/>
    <property type="match status" value="1"/>
</dbReference>
<evidence type="ECO:0000259" key="7">
    <source>
        <dbReference type="Pfam" id="PF03946"/>
    </source>
</evidence>
<dbReference type="InterPro" id="IPR036796">
    <property type="entry name" value="Ribosomal_uL11_N_sf"/>
</dbReference>
<sequence>MLPGGLLPLLHLNECSKSTQKELGTNQMATTKASLVKLIVPAGKAAPTPPIGPALGARGVKSIDFCKEFNARTVGYVPTVPIPCRVTVTPQRKFTFTIHTPPTSWLICKTLDIEKGSSSAKHDIKGQLSLKHVYEIANLKSTDPSLKGTDLKSLCKSVIGTAKSMGVQVVL</sequence>
<dbReference type="OMA" id="CKQFNAK"/>
<dbReference type="EMBL" id="KE546988">
    <property type="protein sequence ID" value="EPY53407.1"/>
    <property type="molecule type" value="Genomic_DNA"/>
</dbReference>
<dbReference type="SUPFAM" id="SSF54747">
    <property type="entry name" value="Ribosomal L11/L12e N-terminal domain"/>
    <property type="match status" value="1"/>
</dbReference>
<dbReference type="InterPro" id="IPR006519">
    <property type="entry name" value="Ribosomal_uL11_bac-typ"/>
</dbReference>
<dbReference type="PANTHER" id="PTHR11661:SF1">
    <property type="entry name" value="LARGE RIBOSOMAL SUBUNIT PROTEIN UL11M"/>
    <property type="match status" value="1"/>
</dbReference>
<evidence type="ECO:0000256" key="1">
    <source>
        <dbReference type="ARBA" id="ARBA00010537"/>
    </source>
</evidence>
<evidence type="ECO:0000256" key="5">
    <source>
        <dbReference type="RuleBase" id="RU003978"/>
    </source>
</evidence>
<dbReference type="eggNOG" id="KOG3257">
    <property type="taxonomic scope" value="Eukaryota"/>
</dbReference>
<dbReference type="SMART" id="SM00649">
    <property type="entry name" value="RL11"/>
    <property type="match status" value="1"/>
</dbReference>
<dbReference type="SUPFAM" id="SSF46906">
    <property type="entry name" value="Ribosomal protein L11, C-terminal domain"/>
    <property type="match status" value="1"/>
</dbReference>
<dbReference type="GO" id="GO:0006412">
    <property type="term" value="P:translation"/>
    <property type="evidence" value="ECO:0007669"/>
    <property type="project" value="InterPro"/>
</dbReference>
<evidence type="ECO:0000256" key="3">
    <source>
        <dbReference type="ARBA" id="ARBA00023274"/>
    </source>
</evidence>
<feature type="domain" description="Large ribosomal subunit protein uL11 N-terminal" evidence="7">
    <location>
        <begin position="36"/>
        <end position="94"/>
    </location>
</feature>
<evidence type="ECO:0000256" key="2">
    <source>
        <dbReference type="ARBA" id="ARBA00022980"/>
    </source>
</evidence>
<dbReference type="GO" id="GO:0003735">
    <property type="term" value="F:structural constituent of ribosome"/>
    <property type="evidence" value="ECO:0007669"/>
    <property type="project" value="EnsemblFungi"/>
</dbReference>
<dbReference type="GO" id="GO:0070180">
    <property type="term" value="F:large ribosomal subunit rRNA binding"/>
    <property type="evidence" value="ECO:0007669"/>
    <property type="project" value="TreeGrafter"/>
</dbReference>
<dbReference type="CDD" id="cd00349">
    <property type="entry name" value="Ribosomal_L11"/>
    <property type="match status" value="1"/>
</dbReference>
<evidence type="ECO:0000313" key="9">
    <source>
        <dbReference type="Proteomes" id="UP000015464"/>
    </source>
</evidence>
<dbReference type="InterPro" id="IPR020784">
    <property type="entry name" value="Ribosomal_uL11_N"/>
</dbReference>
<dbReference type="GO" id="GO:0005762">
    <property type="term" value="C:mitochondrial large ribosomal subunit"/>
    <property type="evidence" value="ECO:0007669"/>
    <property type="project" value="EnsemblFungi"/>
</dbReference>
<dbReference type="GeneID" id="25038249"/>
<dbReference type="Pfam" id="PF00298">
    <property type="entry name" value="Ribosomal_L11"/>
    <property type="match status" value="1"/>
</dbReference>
<proteinExistence type="inferred from homology"/>
<evidence type="ECO:0000256" key="4">
    <source>
        <dbReference type="ARBA" id="ARBA00040104"/>
    </source>
</evidence>
<gene>
    <name evidence="8" type="ORF">SPOG_03932</name>
</gene>
<keyword evidence="9" id="KW-1185">Reference proteome</keyword>
<comment type="similarity">
    <text evidence="1 5">Belongs to the universal ribosomal protein uL11 family.</text>
</comment>